<dbReference type="InterPro" id="IPR051130">
    <property type="entry name" value="Mito_struct-func_regulator"/>
</dbReference>
<dbReference type="Proteomes" id="UP000279236">
    <property type="component" value="Unassembled WGS sequence"/>
</dbReference>
<dbReference type="PANTHER" id="PTHR43173">
    <property type="entry name" value="ABC1 FAMILY PROTEIN"/>
    <property type="match status" value="1"/>
</dbReference>
<evidence type="ECO:0000313" key="4">
    <source>
        <dbReference type="EMBL" id="RSH82676.1"/>
    </source>
</evidence>
<comment type="similarity">
    <text evidence="1">Belongs to the protein kinase superfamily. ADCK protein kinase family.</text>
</comment>
<comment type="caution">
    <text evidence="4">The sequence shown here is derived from an EMBL/GenBank/DDBJ whole genome shotgun (WGS) entry which is preliminary data.</text>
</comment>
<dbReference type="InterPro" id="IPR045307">
    <property type="entry name" value="ADCK1_dom"/>
</dbReference>
<evidence type="ECO:0000256" key="1">
    <source>
        <dbReference type="ARBA" id="ARBA00009670"/>
    </source>
</evidence>
<proteinExistence type="inferred from homology"/>
<dbReference type="GeneID" id="39592213"/>
<evidence type="ECO:0000256" key="2">
    <source>
        <dbReference type="SAM" id="Phobius"/>
    </source>
</evidence>
<organism evidence="4 5">
    <name type="scientific">Apiotrichum porosum</name>
    <dbReference type="NCBI Taxonomy" id="105984"/>
    <lineage>
        <taxon>Eukaryota</taxon>
        <taxon>Fungi</taxon>
        <taxon>Dikarya</taxon>
        <taxon>Basidiomycota</taxon>
        <taxon>Agaricomycotina</taxon>
        <taxon>Tremellomycetes</taxon>
        <taxon>Trichosporonales</taxon>
        <taxon>Trichosporonaceae</taxon>
        <taxon>Apiotrichum</taxon>
    </lineage>
</organism>
<dbReference type="RefSeq" id="XP_028476908.1">
    <property type="nucleotide sequence ID" value="XM_028623015.1"/>
</dbReference>
<name>A0A427XUP7_9TREE</name>
<dbReference type="AlphaFoldDB" id="A0A427XUP7"/>
<dbReference type="GO" id="GO:0055088">
    <property type="term" value="P:lipid homeostasis"/>
    <property type="evidence" value="ECO:0007669"/>
    <property type="project" value="TreeGrafter"/>
</dbReference>
<gene>
    <name evidence="4" type="ORF">EHS24_007670</name>
</gene>
<feature type="transmembrane region" description="Helical" evidence="2">
    <location>
        <begin position="102"/>
        <end position="120"/>
    </location>
</feature>
<dbReference type="EMBL" id="RSCE01000005">
    <property type="protein sequence ID" value="RSH82676.1"/>
    <property type="molecule type" value="Genomic_DNA"/>
</dbReference>
<evidence type="ECO:0000259" key="3">
    <source>
        <dbReference type="Pfam" id="PF03109"/>
    </source>
</evidence>
<protein>
    <recommendedName>
        <fullName evidence="3">ABC1 atypical kinase-like domain-containing protein</fullName>
    </recommendedName>
</protein>
<dbReference type="InterPro" id="IPR004147">
    <property type="entry name" value="ABC1_dom"/>
</dbReference>
<dbReference type="GO" id="GO:0005743">
    <property type="term" value="C:mitochondrial inner membrane"/>
    <property type="evidence" value="ECO:0007669"/>
    <property type="project" value="TreeGrafter"/>
</dbReference>
<dbReference type="STRING" id="105984.A0A427XUP7"/>
<keyword evidence="5" id="KW-1185">Reference proteome</keyword>
<keyword evidence="2" id="KW-0812">Transmembrane</keyword>
<sequence length="690" mass="78328">MPVLTGRSVSKLAVGRITCQSARLLSSRSLSCASPELASRFRQVSRPRLHPTVQQQPIRPFQFAYLNHSKFIPQRPLTTLATRATVAPKDGLRTRPSRRLKYALAILVVLAVLYNTYAPFRHTTLAIVRCARLMRAVILDVWDYKQTFAHEERLGLSGEALTLTVEQRARRRELRKACHLRSAQRMLEALKKNSGVYVKIGQHVAAVQVLPKEWTSTMTPLQDQCFPTPVQDIDAMLREDLGLGIDDLFVDFDAHPIGVASLAQVHRAVDRRTGLPVAVKVQHADLQEFAMIDLATVNVAISFVKHIFPDFEFGWLGEEMNEMLPLEMNFRHEAANSQRCLQDFEPLKGKTSLYLPEVMWAERRCLVMEYIDGGRVDDLAYLKRHKIDRNQVSQELSRIFSQMVYINGFFHADPHHGNLLVRPRAANSTSPFNFDVCLLDHGQYFDIPDDLRVNYAHFWLALMTPASEKTIRTRKHYARLVGNIDEEMVSSWDKVRLADKKQYPYLESAITGRVSMDDAEGGLGSSLLDTGSASDSNTDQEQLAKLRAVVLDREGLLLGIFELLRRVPRRLLMILKLSDLQRSLDYSLSTTHGQHRVYIIIGRYCATSVWQADKLNLRRAYEATGLSLSLFKDLAKSWFTYTYYNTFFGVIELGMDVGARVRKVGLWVHGLRMGGFDAAFQEMAGLKATA</sequence>
<reference evidence="4 5" key="1">
    <citation type="submission" date="2018-11" db="EMBL/GenBank/DDBJ databases">
        <title>Genome sequence of Apiotrichum porosum DSM 27194.</title>
        <authorList>
            <person name="Aliyu H."/>
            <person name="Gorte O."/>
            <person name="Ochsenreither K."/>
        </authorList>
    </citation>
    <scope>NUCLEOTIDE SEQUENCE [LARGE SCALE GENOMIC DNA]</scope>
    <source>
        <strain evidence="4 5">DSM 27194</strain>
    </source>
</reference>
<dbReference type="GO" id="GO:0007005">
    <property type="term" value="P:mitochondrion organization"/>
    <property type="evidence" value="ECO:0007669"/>
    <property type="project" value="TreeGrafter"/>
</dbReference>
<dbReference type="OrthoDB" id="427480at2759"/>
<dbReference type="Gene3D" id="1.10.510.10">
    <property type="entry name" value="Transferase(Phosphotransferase) domain 1"/>
    <property type="match status" value="1"/>
</dbReference>
<keyword evidence="2" id="KW-0472">Membrane</keyword>
<keyword evidence="2" id="KW-1133">Transmembrane helix</keyword>
<feature type="domain" description="ABC1 atypical kinase-like" evidence="3">
    <location>
        <begin position="221"/>
        <end position="468"/>
    </location>
</feature>
<accession>A0A427XUP7</accession>
<dbReference type="SUPFAM" id="SSF56112">
    <property type="entry name" value="Protein kinase-like (PK-like)"/>
    <property type="match status" value="1"/>
</dbReference>
<dbReference type="PANTHER" id="PTHR43173:SF19">
    <property type="entry name" value="AARF DOMAIN-CONTAINING PROTEIN KINASE 1"/>
    <property type="match status" value="1"/>
</dbReference>
<dbReference type="Pfam" id="PF03109">
    <property type="entry name" value="ABC1"/>
    <property type="match status" value="1"/>
</dbReference>
<dbReference type="InterPro" id="IPR011009">
    <property type="entry name" value="Kinase-like_dom_sf"/>
</dbReference>
<dbReference type="CDD" id="cd13969">
    <property type="entry name" value="ADCK1-like"/>
    <property type="match status" value="1"/>
</dbReference>
<evidence type="ECO:0000313" key="5">
    <source>
        <dbReference type="Proteomes" id="UP000279236"/>
    </source>
</evidence>